<dbReference type="InParanoid" id="A0A0V0QBX6"/>
<comment type="caution">
    <text evidence="4">The sequence shown here is derived from an EMBL/GenBank/DDBJ whole genome shotgun (WGS) entry which is preliminary data.</text>
</comment>
<dbReference type="EMBL" id="LDAU01000204">
    <property type="protein sequence ID" value="KRW99756.1"/>
    <property type="molecule type" value="Genomic_DNA"/>
</dbReference>
<evidence type="ECO:0000313" key="5">
    <source>
        <dbReference type="Proteomes" id="UP000054937"/>
    </source>
</evidence>
<dbReference type="OrthoDB" id="25131at2759"/>
<dbReference type="InterPro" id="IPR039328">
    <property type="entry name" value="WDR89"/>
</dbReference>
<dbReference type="Pfam" id="PF00400">
    <property type="entry name" value="WD40"/>
    <property type="match status" value="1"/>
</dbReference>
<dbReference type="Gene3D" id="2.130.10.10">
    <property type="entry name" value="YVTN repeat-like/Quinoprotein amine dehydrogenase"/>
    <property type="match status" value="1"/>
</dbReference>
<protein>
    <submittedName>
        <fullName evidence="4">WD40-repeat-containing domain</fullName>
    </submittedName>
</protein>
<keyword evidence="2" id="KW-0677">Repeat</keyword>
<reference evidence="4 5" key="1">
    <citation type="journal article" date="2015" name="Sci. Rep.">
        <title>Genome of the facultative scuticociliatosis pathogen Pseudocohnilembus persalinus provides insight into its virulence through horizontal gene transfer.</title>
        <authorList>
            <person name="Xiong J."/>
            <person name="Wang G."/>
            <person name="Cheng J."/>
            <person name="Tian M."/>
            <person name="Pan X."/>
            <person name="Warren A."/>
            <person name="Jiang C."/>
            <person name="Yuan D."/>
            <person name="Miao W."/>
        </authorList>
    </citation>
    <scope>NUCLEOTIDE SEQUENCE [LARGE SCALE GENOMIC DNA]</scope>
    <source>
        <strain evidence="4">36N120E</strain>
    </source>
</reference>
<keyword evidence="1 3" id="KW-0853">WD repeat</keyword>
<dbReference type="PANTHER" id="PTHR22889:SF0">
    <property type="entry name" value="WD REPEAT-CONTAINING PROTEIN 89"/>
    <property type="match status" value="1"/>
</dbReference>
<sequence length="407" mass="47504">MENTQFYKPFYQFRINKEIEQKTQIYEDQLKQQSFLQSQQQELEIPKYEISWPLNFILSPDKQLAYMAMSDRNINIYQIHNQGITQVGEIKQAHEKKINQLIIEDNMLFSCSNDGTVKIWDASNYKQIDSLKKQNQEITSISKSKYILAGGSDKESILFWDLQKMKFRGEFKETLNNDVTSVNFHKQESTNLLAGSLDGMLAQMDLTQQNEEDSCQLMMKIEQPIEQINFINNSKRYAYVVSTANTIDLIDLQESVKALHIDCINFLEYNEDYLIDIDESSTESCLKYWMGNADGQLSQYQVTDMHSKPIVKKIQTGHKSTVTCIKEIQNNVYLSCCDRGILELSHQNNNQQEIFQEKSLIDMEEEQQYYDTQINPNIQQNSNQKTNIRNQIRNKQNNGNTTSFNPL</sequence>
<gene>
    <name evidence="4" type="ORF">PPERSA_07833</name>
</gene>
<evidence type="ECO:0000256" key="3">
    <source>
        <dbReference type="PROSITE-ProRule" id="PRU00221"/>
    </source>
</evidence>
<name>A0A0V0QBX6_PSEPJ</name>
<dbReference type="Proteomes" id="UP000054937">
    <property type="component" value="Unassembled WGS sequence"/>
</dbReference>
<dbReference type="PROSITE" id="PS50294">
    <property type="entry name" value="WD_REPEATS_REGION"/>
    <property type="match status" value="1"/>
</dbReference>
<evidence type="ECO:0000256" key="2">
    <source>
        <dbReference type="ARBA" id="ARBA00022737"/>
    </source>
</evidence>
<keyword evidence="5" id="KW-1185">Reference proteome</keyword>
<dbReference type="PROSITE" id="PS50082">
    <property type="entry name" value="WD_REPEATS_2"/>
    <property type="match status" value="1"/>
</dbReference>
<dbReference type="AlphaFoldDB" id="A0A0V0QBX6"/>
<feature type="repeat" description="WD" evidence="3">
    <location>
        <begin position="91"/>
        <end position="130"/>
    </location>
</feature>
<proteinExistence type="predicted"/>
<organism evidence="4 5">
    <name type="scientific">Pseudocohnilembus persalinus</name>
    <name type="common">Ciliate</name>
    <dbReference type="NCBI Taxonomy" id="266149"/>
    <lineage>
        <taxon>Eukaryota</taxon>
        <taxon>Sar</taxon>
        <taxon>Alveolata</taxon>
        <taxon>Ciliophora</taxon>
        <taxon>Intramacronucleata</taxon>
        <taxon>Oligohymenophorea</taxon>
        <taxon>Scuticociliatia</taxon>
        <taxon>Philasterida</taxon>
        <taxon>Pseudocohnilembidae</taxon>
        <taxon>Pseudocohnilembus</taxon>
    </lineage>
</organism>
<accession>A0A0V0QBX6</accession>
<dbReference type="InterPro" id="IPR001680">
    <property type="entry name" value="WD40_rpt"/>
</dbReference>
<evidence type="ECO:0000313" key="4">
    <source>
        <dbReference type="EMBL" id="KRW99756.1"/>
    </source>
</evidence>
<dbReference type="InterPro" id="IPR019775">
    <property type="entry name" value="WD40_repeat_CS"/>
</dbReference>
<dbReference type="SUPFAM" id="SSF50978">
    <property type="entry name" value="WD40 repeat-like"/>
    <property type="match status" value="1"/>
</dbReference>
<dbReference type="PANTHER" id="PTHR22889">
    <property type="entry name" value="WD REPEAT-CONTAINING PROTEIN 89"/>
    <property type="match status" value="1"/>
</dbReference>
<dbReference type="InterPro" id="IPR015943">
    <property type="entry name" value="WD40/YVTN_repeat-like_dom_sf"/>
</dbReference>
<dbReference type="SMART" id="SM00320">
    <property type="entry name" value="WD40"/>
    <property type="match status" value="4"/>
</dbReference>
<dbReference type="PROSITE" id="PS00678">
    <property type="entry name" value="WD_REPEATS_1"/>
    <property type="match status" value="1"/>
</dbReference>
<evidence type="ECO:0000256" key="1">
    <source>
        <dbReference type="ARBA" id="ARBA00022574"/>
    </source>
</evidence>
<dbReference type="InterPro" id="IPR036322">
    <property type="entry name" value="WD40_repeat_dom_sf"/>
</dbReference>